<dbReference type="PANTHER" id="PTHR30151">
    <property type="entry name" value="ALKANE SULFONATE ABC TRANSPORTER-RELATED, MEMBRANE SUBUNIT"/>
    <property type="match status" value="1"/>
</dbReference>
<feature type="transmembrane region" description="Helical" evidence="7">
    <location>
        <begin position="28"/>
        <end position="48"/>
    </location>
</feature>
<dbReference type="PROSITE" id="PS50928">
    <property type="entry name" value="ABC_TM1"/>
    <property type="match status" value="1"/>
</dbReference>
<dbReference type="PANTHER" id="PTHR30151:SF38">
    <property type="entry name" value="ALIPHATIC SULFONATES TRANSPORT PERMEASE PROTEIN SSUC-RELATED"/>
    <property type="match status" value="1"/>
</dbReference>
<comment type="subcellular location">
    <subcellularLocation>
        <location evidence="1 7">Cell membrane</location>
        <topology evidence="1 7">Multi-pass membrane protein</topology>
    </subcellularLocation>
</comment>
<protein>
    <submittedName>
        <fullName evidence="9">ABC transporter permease</fullName>
    </submittedName>
</protein>
<dbReference type="Gene3D" id="1.10.3720.10">
    <property type="entry name" value="MetI-like"/>
    <property type="match status" value="1"/>
</dbReference>
<dbReference type="CDD" id="cd06261">
    <property type="entry name" value="TM_PBP2"/>
    <property type="match status" value="1"/>
</dbReference>
<keyword evidence="3" id="KW-1003">Cell membrane</keyword>
<keyword evidence="10" id="KW-1185">Reference proteome</keyword>
<comment type="caution">
    <text evidence="9">The sequence shown here is derived from an EMBL/GenBank/DDBJ whole genome shotgun (WGS) entry which is preliminary data.</text>
</comment>
<evidence type="ECO:0000256" key="4">
    <source>
        <dbReference type="ARBA" id="ARBA00022692"/>
    </source>
</evidence>
<keyword evidence="5 7" id="KW-1133">Transmembrane helix</keyword>
<name>A0ABW3VCW0_9PSEU</name>
<reference evidence="10" key="1">
    <citation type="journal article" date="2019" name="Int. J. Syst. Evol. Microbiol.">
        <title>The Global Catalogue of Microorganisms (GCM) 10K type strain sequencing project: providing services to taxonomists for standard genome sequencing and annotation.</title>
        <authorList>
            <consortium name="The Broad Institute Genomics Platform"/>
            <consortium name="The Broad Institute Genome Sequencing Center for Infectious Disease"/>
            <person name="Wu L."/>
            <person name="Ma J."/>
        </authorList>
    </citation>
    <scope>NUCLEOTIDE SEQUENCE [LARGE SCALE GENOMIC DNA]</scope>
    <source>
        <strain evidence="10">CCUG 49018</strain>
    </source>
</reference>
<dbReference type="SUPFAM" id="SSF161098">
    <property type="entry name" value="MetI-like"/>
    <property type="match status" value="1"/>
</dbReference>
<feature type="domain" description="ABC transmembrane type-1" evidence="8">
    <location>
        <begin position="82"/>
        <end position="262"/>
    </location>
</feature>
<proteinExistence type="inferred from homology"/>
<dbReference type="InterPro" id="IPR000515">
    <property type="entry name" value="MetI-like"/>
</dbReference>
<gene>
    <name evidence="9" type="ORF">ACFQ34_07430</name>
</gene>
<dbReference type="Pfam" id="PF00528">
    <property type="entry name" value="BPD_transp_1"/>
    <property type="match status" value="1"/>
</dbReference>
<feature type="transmembrane region" description="Helical" evidence="7">
    <location>
        <begin position="120"/>
        <end position="142"/>
    </location>
</feature>
<evidence type="ECO:0000256" key="2">
    <source>
        <dbReference type="ARBA" id="ARBA00022448"/>
    </source>
</evidence>
<sequence>MTTQVSQPASPIAGPIERAINARKDKKLTTGTLGLIGLVVVLGAWQIAASAGWVDASFASSPVGAVRALVHMIGTGELWPPLLSTLESVAYGMIITVVVGIPLGLLIGRSNTLYGLTEPLVSIMYSVPFVVFLPIIIFWFGIGAEARLVIVVWSAIFPLLINVIAGARNVDRHYLQVATVFCAPRLLTLRSVTFPATLPFVLAGVRQAVGRALVGAIVAELFMGNAGLGYVVQTETSGFKMDDAMAAIVVIAVLAIVLTRSVAWIERRFTFWSSSV</sequence>
<evidence type="ECO:0000256" key="6">
    <source>
        <dbReference type="ARBA" id="ARBA00023136"/>
    </source>
</evidence>
<feature type="transmembrane region" description="Helical" evidence="7">
    <location>
        <begin position="244"/>
        <end position="265"/>
    </location>
</feature>
<feature type="transmembrane region" description="Helical" evidence="7">
    <location>
        <begin position="148"/>
        <end position="167"/>
    </location>
</feature>
<evidence type="ECO:0000256" key="7">
    <source>
        <dbReference type="RuleBase" id="RU363032"/>
    </source>
</evidence>
<evidence type="ECO:0000256" key="5">
    <source>
        <dbReference type="ARBA" id="ARBA00022989"/>
    </source>
</evidence>
<feature type="transmembrane region" description="Helical" evidence="7">
    <location>
        <begin position="212"/>
        <end position="232"/>
    </location>
</feature>
<dbReference type="RefSeq" id="WP_103383632.1">
    <property type="nucleotide sequence ID" value="NZ_BAABKS010000053.1"/>
</dbReference>
<organism evidence="9 10">
    <name type="scientific">Pseudonocardia benzenivorans</name>
    <dbReference type="NCBI Taxonomy" id="228005"/>
    <lineage>
        <taxon>Bacteria</taxon>
        <taxon>Bacillati</taxon>
        <taxon>Actinomycetota</taxon>
        <taxon>Actinomycetes</taxon>
        <taxon>Pseudonocardiales</taxon>
        <taxon>Pseudonocardiaceae</taxon>
        <taxon>Pseudonocardia</taxon>
    </lineage>
</organism>
<evidence type="ECO:0000259" key="8">
    <source>
        <dbReference type="PROSITE" id="PS50928"/>
    </source>
</evidence>
<feature type="transmembrane region" description="Helical" evidence="7">
    <location>
        <begin position="89"/>
        <end position="108"/>
    </location>
</feature>
<dbReference type="Proteomes" id="UP001597182">
    <property type="component" value="Unassembled WGS sequence"/>
</dbReference>
<comment type="similarity">
    <text evidence="7">Belongs to the binding-protein-dependent transport system permease family.</text>
</comment>
<keyword evidence="4 7" id="KW-0812">Transmembrane</keyword>
<dbReference type="EMBL" id="JBHTMB010000050">
    <property type="protein sequence ID" value="MFD1233112.1"/>
    <property type="molecule type" value="Genomic_DNA"/>
</dbReference>
<evidence type="ECO:0000313" key="10">
    <source>
        <dbReference type="Proteomes" id="UP001597182"/>
    </source>
</evidence>
<evidence type="ECO:0000256" key="3">
    <source>
        <dbReference type="ARBA" id="ARBA00022475"/>
    </source>
</evidence>
<evidence type="ECO:0000256" key="1">
    <source>
        <dbReference type="ARBA" id="ARBA00004651"/>
    </source>
</evidence>
<accession>A0ABW3VCW0</accession>
<keyword evidence="2 7" id="KW-0813">Transport</keyword>
<evidence type="ECO:0000313" key="9">
    <source>
        <dbReference type="EMBL" id="MFD1233112.1"/>
    </source>
</evidence>
<keyword evidence="6 7" id="KW-0472">Membrane</keyword>
<dbReference type="InterPro" id="IPR035906">
    <property type="entry name" value="MetI-like_sf"/>
</dbReference>